<dbReference type="InterPro" id="IPR001647">
    <property type="entry name" value="HTH_TetR"/>
</dbReference>
<evidence type="ECO:0000259" key="3">
    <source>
        <dbReference type="PROSITE" id="PS50977"/>
    </source>
</evidence>
<dbReference type="GO" id="GO:0003677">
    <property type="term" value="F:DNA binding"/>
    <property type="evidence" value="ECO:0007669"/>
    <property type="project" value="UniProtKB-UniRule"/>
</dbReference>
<feature type="DNA-binding region" description="H-T-H motif" evidence="2">
    <location>
        <begin position="39"/>
        <end position="58"/>
    </location>
</feature>
<dbReference type="SUPFAM" id="SSF46689">
    <property type="entry name" value="Homeodomain-like"/>
    <property type="match status" value="1"/>
</dbReference>
<evidence type="ECO:0000256" key="1">
    <source>
        <dbReference type="ARBA" id="ARBA00023125"/>
    </source>
</evidence>
<dbReference type="Gene3D" id="1.10.357.10">
    <property type="entry name" value="Tetracycline Repressor, domain 2"/>
    <property type="match status" value="1"/>
</dbReference>
<dbReference type="InterPro" id="IPR036271">
    <property type="entry name" value="Tet_transcr_reg_TetR-rel_C_sf"/>
</dbReference>
<keyword evidence="1 2" id="KW-0238">DNA-binding</keyword>
<keyword evidence="5" id="KW-1185">Reference proteome</keyword>
<dbReference type="SUPFAM" id="SSF48498">
    <property type="entry name" value="Tetracyclin repressor-like, C-terminal domain"/>
    <property type="match status" value="1"/>
</dbReference>
<accession>A0A1G7DEY8</accession>
<gene>
    <name evidence="4" type="ORF">SAMN04487992_101530</name>
</gene>
<proteinExistence type="predicted"/>
<sequence>METFFVFKVSELHLQPIMKEKVLDKATEMFLTLGFKSVTMDDLAHEMGISKKTIYAHYENKTKLIEECTLQLFCFISTGIDAICTLQKNPIEELLEIKKFVMQHLKDEKSSPQYQLQKYYPKIYASLRSKQYDAMRSCVINNIKKGIDLGIYRPNLNIEFVSRIYFTGVTSIKDFSLFPPDLFPVNKLQDEYLEYHLRGIVTPEGRKVLNELINSNQE</sequence>
<dbReference type="PANTHER" id="PTHR43479:SF11">
    <property type="entry name" value="ACREF_ENVCD OPERON REPRESSOR-RELATED"/>
    <property type="match status" value="1"/>
</dbReference>
<feature type="domain" description="HTH tetR-type" evidence="3">
    <location>
        <begin position="16"/>
        <end position="76"/>
    </location>
</feature>
<dbReference type="InterPro" id="IPR050624">
    <property type="entry name" value="HTH-type_Tx_Regulator"/>
</dbReference>
<organism evidence="4 5">
    <name type="scientific">Cellulophaga baltica</name>
    <dbReference type="NCBI Taxonomy" id="76594"/>
    <lineage>
        <taxon>Bacteria</taxon>
        <taxon>Pseudomonadati</taxon>
        <taxon>Bacteroidota</taxon>
        <taxon>Flavobacteriia</taxon>
        <taxon>Flavobacteriales</taxon>
        <taxon>Flavobacteriaceae</taxon>
        <taxon>Cellulophaga</taxon>
    </lineage>
</organism>
<reference evidence="5" key="1">
    <citation type="submission" date="2016-10" db="EMBL/GenBank/DDBJ databases">
        <authorList>
            <person name="Varghese N."/>
            <person name="Submissions S."/>
        </authorList>
    </citation>
    <scope>NUCLEOTIDE SEQUENCE [LARGE SCALE GENOMIC DNA]</scope>
    <source>
        <strain evidence="5">DSM 24729</strain>
    </source>
</reference>
<evidence type="ECO:0000256" key="2">
    <source>
        <dbReference type="PROSITE-ProRule" id="PRU00335"/>
    </source>
</evidence>
<dbReference type="eggNOG" id="COG1309">
    <property type="taxonomic scope" value="Bacteria"/>
</dbReference>
<evidence type="ECO:0000313" key="5">
    <source>
        <dbReference type="Proteomes" id="UP000182114"/>
    </source>
</evidence>
<dbReference type="Pfam" id="PF00440">
    <property type="entry name" value="TetR_N"/>
    <property type="match status" value="1"/>
</dbReference>
<evidence type="ECO:0000313" key="4">
    <source>
        <dbReference type="EMBL" id="SDE50158.1"/>
    </source>
</evidence>
<dbReference type="PRINTS" id="PR00455">
    <property type="entry name" value="HTHTETR"/>
</dbReference>
<dbReference type="EMBL" id="FNBD01000001">
    <property type="protein sequence ID" value="SDE50158.1"/>
    <property type="molecule type" value="Genomic_DNA"/>
</dbReference>
<name>A0A1G7DEY8_9FLAO</name>
<dbReference type="AlphaFoldDB" id="A0A1G7DEY8"/>
<dbReference type="PROSITE" id="PS50977">
    <property type="entry name" value="HTH_TETR_2"/>
    <property type="match status" value="1"/>
</dbReference>
<protein>
    <submittedName>
        <fullName evidence="4">Transcriptional regulator, TetR family</fullName>
    </submittedName>
</protein>
<dbReference type="InterPro" id="IPR009057">
    <property type="entry name" value="Homeodomain-like_sf"/>
</dbReference>
<dbReference type="Proteomes" id="UP000182114">
    <property type="component" value="Unassembled WGS sequence"/>
</dbReference>
<dbReference type="PANTHER" id="PTHR43479">
    <property type="entry name" value="ACREF/ENVCD OPERON REPRESSOR-RELATED"/>
    <property type="match status" value="1"/>
</dbReference>